<reference evidence="3" key="1">
    <citation type="submission" date="2020-04" db="EMBL/GenBank/DDBJ databases">
        <authorList>
            <person name="Alioto T."/>
            <person name="Alioto T."/>
            <person name="Gomez Garrido J."/>
        </authorList>
    </citation>
    <scope>NUCLEOTIDE SEQUENCE</scope>
    <source>
        <strain evidence="3">A484AB</strain>
    </source>
</reference>
<dbReference type="GO" id="GO:0071339">
    <property type="term" value="C:MLL1 complex"/>
    <property type="evidence" value="ECO:0007669"/>
    <property type="project" value="InterPro"/>
</dbReference>
<organism evidence="3 4">
    <name type="scientific">Paramuricea clavata</name>
    <name type="common">Red gorgonian</name>
    <name type="synonym">Violescent sea-whip</name>
    <dbReference type="NCBI Taxonomy" id="317549"/>
    <lineage>
        <taxon>Eukaryota</taxon>
        <taxon>Metazoa</taxon>
        <taxon>Cnidaria</taxon>
        <taxon>Anthozoa</taxon>
        <taxon>Octocorallia</taxon>
        <taxon>Malacalcyonacea</taxon>
        <taxon>Plexauridae</taxon>
        <taxon>Paramuricea</taxon>
    </lineage>
</organism>
<dbReference type="InterPro" id="IPR000253">
    <property type="entry name" value="FHA_dom"/>
</dbReference>
<dbReference type="OrthoDB" id="10262769at2759"/>
<dbReference type="GO" id="GO:0002151">
    <property type="term" value="F:G-quadruplex RNA binding"/>
    <property type="evidence" value="ECO:0007669"/>
    <property type="project" value="InterPro"/>
</dbReference>
<feature type="non-terminal residue" evidence="3">
    <location>
        <position position="615"/>
    </location>
</feature>
<dbReference type="InterPro" id="IPR037912">
    <property type="entry name" value="MCRS1"/>
</dbReference>
<feature type="region of interest" description="Disordered" evidence="2">
    <location>
        <begin position="261"/>
        <end position="289"/>
    </location>
</feature>
<sequence>VNTKSAIALSQLPLCYYLGVNTKSAIALSQLPLCYYLGVNTKSAIALSQLPLCYYLGVNTKSAIALSQLPLCYYLGVNTKSAIALSQLPLCYYLGVNTKSAIALSQLPLCYYLGVNTKSAIALSQLPLCYYLGVNTKSAIALSQLPLCYYLGVNTKSAIALSQLPLCYYLGVNTKSAIALSQLPLCYYLGVNTKSAIALSQMKGVHFGKASGRSTPRRSSSRSIKRKKFDDELVESSLKNPGKTLGLPEVLEGKEKFKKFVSKPPGAIGPPLNKKQKKNKGNTTPLKDVGRWRPADDLTLITAVLQTNDLNAVRIGCKFSCRFTLSEVQDRWYALLYDPVVSRLASFGMKQLPADIVLQIQSSTLWGREEEALLAKTSATTTAAVEYFQHLLDENPMTFHPYRTAKSIMQHWLQMKHYQLLDDQTVLALGSATATFSDFEEQVKDSELTVPRDEILEHELSLADRRAKREIRQLEEEIPRWQAIVDSLNEAGTAPTEFDSQTLAVLRGRLVRYLMRSREITVGRSTKDNTVDVDLSLEGPACKVSRKQAVIRLKPDGEYYVVNEGRRPIFIDGKPVLTDVKAKLHHNSTFEICGLHFVFLINKDYSSERKDPENH</sequence>
<dbReference type="GO" id="GO:0044545">
    <property type="term" value="C:NSL complex"/>
    <property type="evidence" value="ECO:0007669"/>
    <property type="project" value="TreeGrafter"/>
</dbReference>
<dbReference type="GO" id="GO:0045944">
    <property type="term" value="P:positive regulation of transcription by RNA polymerase II"/>
    <property type="evidence" value="ECO:0007669"/>
    <property type="project" value="TreeGrafter"/>
</dbReference>
<accession>A0A6S7IGQ1</accession>
<dbReference type="CDD" id="cd22687">
    <property type="entry name" value="FHA_MCRS1"/>
    <property type="match status" value="1"/>
</dbReference>
<dbReference type="InterPro" id="IPR025999">
    <property type="entry name" value="MCRS_N"/>
</dbReference>
<dbReference type="Gene3D" id="2.60.200.20">
    <property type="match status" value="1"/>
</dbReference>
<dbReference type="Proteomes" id="UP001152795">
    <property type="component" value="Unassembled WGS sequence"/>
</dbReference>
<dbReference type="EMBL" id="CACRXK020009265">
    <property type="protein sequence ID" value="CAB4016807.1"/>
    <property type="molecule type" value="Genomic_DNA"/>
</dbReference>
<gene>
    <name evidence="3" type="ORF">PACLA_8A088307</name>
</gene>
<evidence type="ECO:0000256" key="2">
    <source>
        <dbReference type="SAM" id="MobiDB-lite"/>
    </source>
</evidence>
<dbReference type="PANTHER" id="PTHR13233:SF0">
    <property type="entry name" value="MICROSPHERULE PROTEIN 1"/>
    <property type="match status" value="1"/>
</dbReference>
<dbReference type="SUPFAM" id="SSF49879">
    <property type="entry name" value="SMAD/FHA domain"/>
    <property type="match status" value="1"/>
</dbReference>
<keyword evidence="1" id="KW-0175">Coiled coil</keyword>
<dbReference type="PANTHER" id="PTHR13233">
    <property type="entry name" value="MICROSPHERULE PROTEIN 1"/>
    <property type="match status" value="1"/>
</dbReference>
<feature type="region of interest" description="Disordered" evidence="2">
    <location>
        <begin position="207"/>
        <end position="226"/>
    </location>
</feature>
<dbReference type="InterPro" id="IPR008984">
    <property type="entry name" value="SMAD_FHA_dom_sf"/>
</dbReference>
<dbReference type="GO" id="GO:0031011">
    <property type="term" value="C:Ino80 complex"/>
    <property type="evidence" value="ECO:0007669"/>
    <property type="project" value="InterPro"/>
</dbReference>
<protein>
    <submittedName>
        <fullName evidence="3">Microspherule 1</fullName>
    </submittedName>
</protein>
<dbReference type="SMART" id="SM00240">
    <property type="entry name" value="FHA"/>
    <property type="match status" value="1"/>
</dbReference>
<feature type="coiled-coil region" evidence="1">
    <location>
        <begin position="457"/>
        <end position="491"/>
    </location>
</feature>
<comment type="caution">
    <text evidence="3">The sequence shown here is derived from an EMBL/GenBank/DDBJ whole genome shotgun (WGS) entry which is preliminary data.</text>
</comment>
<dbReference type="Pfam" id="PF13325">
    <property type="entry name" value="MCRS_N"/>
    <property type="match status" value="1"/>
</dbReference>
<evidence type="ECO:0000313" key="3">
    <source>
        <dbReference type="EMBL" id="CAB4016807.1"/>
    </source>
</evidence>
<evidence type="ECO:0000313" key="4">
    <source>
        <dbReference type="Proteomes" id="UP001152795"/>
    </source>
</evidence>
<proteinExistence type="predicted"/>
<dbReference type="Pfam" id="PF00498">
    <property type="entry name" value="FHA"/>
    <property type="match status" value="1"/>
</dbReference>
<dbReference type="PROSITE" id="PS50006">
    <property type="entry name" value="FHA_DOMAIN"/>
    <property type="match status" value="1"/>
</dbReference>
<keyword evidence="4" id="KW-1185">Reference proteome</keyword>
<evidence type="ECO:0000256" key="1">
    <source>
        <dbReference type="SAM" id="Coils"/>
    </source>
</evidence>
<name>A0A6S7IGQ1_PARCT</name>
<dbReference type="AlphaFoldDB" id="A0A6S7IGQ1"/>
<feature type="compositionally biased region" description="Basic residues" evidence="2">
    <location>
        <begin position="215"/>
        <end position="226"/>
    </location>
</feature>